<evidence type="ECO:0000313" key="8">
    <source>
        <dbReference type="EMBL" id="KAJ5066177.1"/>
    </source>
</evidence>
<evidence type="ECO:0000256" key="2">
    <source>
        <dbReference type="ARBA" id="ARBA00005378"/>
    </source>
</evidence>
<evidence type="ECO:0000256" key="5">
    <source>
        <dbReference type="ARBA" id="ARBA00022840"/>
    </source>
</evidence>
<keyword evidence="9" id="KW-1185">Reference proteome</keyword>
<dbReference type="InterPro" id="IPR027417">
    <property type="entry name" value="P-loop_NTPase"/>
</dbReference>
<gene>
    <name evidence="8" type="ORF">M0811_03510</name>
</gene>
<sequence length="337" mass="38789">MIDVNSTKKTNLMWVEKYRPTNLNSISSHEHIISTIQRLIDEDCFPHLLFYGPPGTGKTSTIIACAHQMYQKNYGTMVLELNASDDRGISVVREDIKNFASTKNIFTNQFKLIILDEADSMTNDAQTALRRVIEQFTKNVRFCLICNNINNIIQAIQSRCTKFRFAPLDNKFIKERIEYIIKQENLKVEEDGINAVVRLASGDMRKAINILQSVSMTTTQISEEVVYRCTGNPDLKDIEEITQILLKDDFEFAYQHIQNFIIQKGISLLDILREIHFYCLSIDFPQKSMIYILMKLADIETRITKGCSDKIQLSSLVACFQQARELATNEEMNLENN</sequence>
<dbReference type="InterPro" id="IPR050238">
    <property type="entry name" value="DNA_Rep/Repair_Clamp_Loader"/>
</dbReference>
<dbReference type="SMART" id="SM00382">
    <property type="entry name" value="AAA"/>
    <property type="match status" value="1"/>
</dbReference>
<organism evidence="8 9">
    <name type="scientific">Anaeramoeba ignava</name>
    <name type="common">Anaerobic marine amoeba</name>
    <dbReference type="NCBI Taxonomy" id="1746090"/>
    <lineage>
        <taxon>Eukaryota</taxon>
        <taxon>Metamonada</taxon>
        <taxon>Anaeramoebidae</taxon>
        <taxon>Anaeramoeba</taxon>
    </lineage>
</organism>
<keyword evidence="4" id="KW-0547">Nucleotide-binding</keyword>
<dbReference type="CDD" id="cd18140">
    <property type="entry name" value="HLD_clamp_RFC"/>
    <property type="match status" value="1"/>
</dbReference>
<dbReference type="GO" id="GO:0005524">
    <property type="term" value="F:ATP binding"/>
    <property type="evidence" value="ECO:0007669"/>
    <property type="project" value="UniProtKB-KW"/>
</dbReference>
<dbReference type="Gene3D" id="1.20.272.10">
    <property type="match status" value="1"/>
</dbReference>
<comment type="similarity">
    <text evidence="2">Belongs to the activator 1 small subunits family.</text>
</comment>
<dbReference type="Pfam" id="PF00004">
    <property type="entry name" value="AAA"/>
    <property type="match status" value="1"/>
</dbReference>
<evidence type="ECO:0000313" key="9">
    <source>
        <dbReference type="Proteomes" id="UP001149090"/>
    </source>
</evidence>
<dbReference type="GO" id="GO:0005663">
    <property type="term" value="C:DNA replication factor C complex"/>
    <property type="evidence" value="ECO:0007669"/>
    <property type="project" value="TreeGrafter"/>
</dbReference>
<dbReference type="OMA" id="ICNHISQ"/>
<protein>
    <submittedName>
        <fullName evidence="8">Replication factor c subunit 5</fullName>
    </submittedName>
</protein>
<comment type="caution">
    <text evidence="8">The sequence shown here is derived from an EMBL/GenBank/DDBJ whole genome shotgun (WGS) entry which is preliminary data.</text>
</comment>
<dbReference type="InterPro" id="IPR003593">
    <property type="entry name" value="AAA+_ATPase"/>
</dbReference>
<dbReference type="Gene3D" id="3.40.50.300">
    <property type="entry name" value="P-loop containing nucleotide triphosphate hydrolases"/>
    <property type="match status" value="1"/>
</dbReference>
<reference evidence="8" key="1">
    <citation type="submission" date="2022-10" db="EMBL/GenBank/DDBJ databases">
        <title>Novel sulphate-reducing endosymbionts in the free-living metamonad Anaeramoeba.</title>
        <authorList>
            <person name="Jerlstrom-Hultqvist J."/>
            <person name="Cepicka I."/>
            <person name="Gallot-Lavallee L."/>
            <person name="Salas-Leiva D."/>
            <person name="Curtis B.A."/>
            <person name="Zahonova K."/>
            <person name="Pipaliya S."/>
            <person name="Dacks J."/>
            <person name="Roger A.J."/>
        </authorList>
    </citation>
    <scope>NUCLEOTIDE SEQUENCE</scope>
    <source>
        <strain evidence="8">BMAN</strain>
    </source>
</reference>
<dbReference type="SUPFAM" id="SSF52540">
    <property type="entry name" value="P-loop containing nucleoside triphosphate hydrolases"/>
    <property type="match status" value="1"/>
</dbReference>
<dbReference type="Proteomes" id="UP001149090">
    <property type="component" value="Unassembled WGS sequence"/>
</dbReference>
<dbReference type="Gene3D" id="1.10.8.60">
    <property type="match status" value="1"/>
</dbReference>
<dbReference type="SUPFAM" id="SSF48019">
    <property type="entry name" value="post-AAA+ oligomerization domain-like"/>
    <property type="match status" value="1"/>
</dbReference>
<dbReference type="GO" id="GO:0006281">
    <property type="term" value="P:DNA repair"/>
    <property type="evidence" value="ECO:0007669"/>
    <property type="project" value="TreeGrafter"/>
</dbReference>
<accession>A0A9Q0R3Z7</accession>
<dbReference type="GO" id="GO:0005634">
    <property type="term" value="C:nucleus"/>
    <property type="evidence" value="ECO:0007669"/>
    <property type="project" value="UniProtKB-SubCell"/>
</dbReference>
<dbReference type="InterPro" id="IPR008921">
    <property type="entry name" value="DNA_pol3_clamp-load_cplx_C"/>
</dbReference>
<dbReference type="PANTHER" id="PTHR11669:SF9">
    <property type="entry name" value="REPLICATION FACTOR C SUBUNIT 5"/>
    <property type="match status" value="1"/>
</dbReference>
<dbReference type="OrthoDB" id="10254700at2759"/>
<dbReference type="EMBL" id="JAPDFW010000147">
    <property type="protein sequence ID" value="KAJ5066177.1"/>
    <property type="molecule type" value="Genomic_DNA"/>
</dbReference>
<keyword evidence="6" id="KW-0539">Nucleus</keyword>
<dbReference type="FunFam" id="1.10.8.60:FF:000028">
    <property type="entry name" value="Replication factor C subunit 5"/>
    <property type="match status" value="1"/>
</dbReference>
<proteinExistence type="inferred from homology"/>
<feature type="domain" description="AAA+ ATPase" evidence="7">
    <location>
        <begin position="44"/>
        <end position="178"/>
    </location>
</feature>
<evidence type="ECO:0000256" key="4">
    <source>
        <dbReference type="ARBA" id="ARBA00022741"/>
    </source>
</evidence>
<dbReference type="NCBIfam" id="NF001679">
    <property type="entry name" value="PRK00440.1"/>
    <property type="match status" value="1"/>
</dbReference>
<name>A0A9Q0R3Z7_ANAIG</name>
<dbReference type="Pfam" id="PF08542">
    <property type="entry name" value="Rep_fac_C"/>
    <property type="match status" value="1"/>
</dbReference>
<dbReference type="InterPro" id="IPR047854">
    <property type="entry name" value="RFC_lid"/>
</dbReference>
<evidence type="ECO:0000256" key="3">
    <source>
        <dbReference type="ARBA" id="ARBA00022705"/>
    </source>
</evidence>
<evidence type="ECO:0000256" key="1">
    <source>
        <dbReference type="ARBA" id="ARBA00004123"/>
    </source>
</evidence>
<dbReference type="GO" id="GO:0016887">
    <property type="term" value="F:ATP hydrolysis activity"/>
    <property type="evidence" value="ECO:0007669"/>
    <property type="project" value="InterPro"/>
</dbReference>
<dbReference type="GO" id="GO:0003689">
    <property type="term" value="F:DNA clamp loader activity"/>
    <property type="evidence" value="ECO:0007669"/>
    <property type="project" value="TreeGrafter"/>
</dbReference>
<keyword evidence="5" id="KW-0067">ATP-binding</keyword>
<dbReference type="InterPro" id="IPR013748">
    <property type="entry name" value="Rep_factorC_C"/>
</dbReference>
<evidence type="ECO:0000259" key="7">
    <source>
        <dbReference type="SMART" id="SM00382"/>
    </source>
</evidence>
<dbReference type="GO" id="GO:0003677">
    <property type="term" value="F:DNA binding"/>
    <property type="evidence" value="ECO:0007669"/>
    <property type="project" value="InterPro"/>
</dbReference>
<dbReference type="PANTHER" id="PTHR11669">
    <property type="entry name" value="REPLICATION FACTOR C / DNA POLYMERASE III GAMMA-TAU SUBUNIT"/>
    <property type="match status" value="1"/>
</dbReference>
<dbReference type="InterPro" id="IPR003959">
    <property type="entry name" value="ATPase_AAA_core"/>
</dbReference>
<keyword evidence="3" id="KW-0235">DNA replication</keyword>
<dbReference type="Pfam" id="PF21960">
    <property type="entry name" value="RCF1-5-like_lid"/>
    <property type="match status" value="1"/>
</dbReference>
<dbReference type="FunFam" id="1.20.272.10:FF:000004">
    <property type="entry name" value="Replication factor C subunit 5"/>
    <property type="match status" value="1"/>
</dbReference>
<evidence type="ECO:0000256" key="6">
    <source>
        <dbReference type="ARBA" id="ARBA00023242"/>
    </source>
</evidence>
<dbReference type="FunFam" id="3.40.50.300:FF:000129">
    <property type="entry name" value="Replication factor C subunit 5"/>
    <property type="match status" value="1"/>
</dbReference>
<dbReference type="AlphaFoldDB" id="A0A9Q0R3Z7"/>
<dbReference type="CDD" id="cd00009">
    <property type="entry name" value="AAA"/>
    <property type="match status" value="1"/>
</dbReference>
<dbReference type="GO" id="GO:0006261">
    <property type="term" value="P:DNA-templated DNA replication"/>
    <property type="evidence" value="ECO:0007669"/>
    <property type="project" value="TreeGrafter"/>
</dbReference>
<comment type="subcellular location">
    <subcellularLocation>
        <location evidence="1">Nucleus</location>
    </subcellularLocation>
</comment>